<comment type="caution">
    <text evidence="3">The sequence shown here is derived from an EMBL/GenBank/DDBJ whole genome shotgun (WGS) entry which is preliminary data.</text>
</comment>
<feature type="domain" description="Secretion system C-terminal sorting" evidence="2">
    <location>
        <begin position="35"/>
        <end position="105"/>
    </location>
</feature>
<evidence type="ECO:0000313" key="3">
    <source>
        <dbReference type="EMBL" id="PQB08728.1"/>
    </source>
</evidence>
<keyword evidence="5" id="KW-1185">Reference proteome</keyword>
<evidence type="ECO:0000313" key="5">
    <source>
        <dbReference type="Proteomes" id="UP000239522"/>
    </source>
</evidence>
<dbReference type="EMBL" id="MQUA01000008">
    <property type="protein sequence ID" value="PQB08799.1"/>
    <property type="molecule type" value="Genomic_DNA"/>
</dbReference>
<evidence type="ECO:0000313" key="4">
    <source>
        <dbReference type="EMBL" id="PQB08799.1"/>
    </source>
</evidence>
<dbReference type="Proteomes" id="UP000239522">
    <property type="component" value="Unassembled WGS sequence"/>
</dbReference>
<reference evidence="3 5" key="1">
    <citation type="submission" date="2016-11" db="EMBL/GenBank/DDBJ databases">
        <title>Trade-off between light-utilization and light-protection in marine flavobacteria.</title>
        <authorList>
            <person name="Kumagai Y."/>
        </authorList>
    </citation>
    <scope>NUCLEOTIDE SEQUENCE [LARGE SCALE GENOMIC DNA]</scope>
    <source>
        <strain evidence="3 5">ATCC 700397</strain>
    </source>
</reference>
<keyword evidence="1" id="KW-0732">Signal</keyword>
<protein>
    <recommendedName>
        <fullName evidence="2">Secretion system C-terminal sorting domain-containing protein</fullName>
    </recommendedName>
</protein>
<evidence type="ECO:0000259" key="2">
    <source>
        <dbReference type="Pfam" id="PF18962"/>
    </source>
</evidence>
<name>A0A2S7L1X2_9FLAO</name>
<accession>A0A2S7L1X2</accession>
<gene>
    <name evidence="4" type="ORF">BST83_01780</name>
    <name evidence="3" type="ORF">BST83_14800</name>
</gene>
<organism evidence="3 5">
    <name type="scientific">Polaribacter filamentus</name>
    <dbReference type="NCBI Taxonomy" id="53483"/>
    <lineage>
        <taxon>Bacteria</taxon>
        <taxon>Pseudomonadati</taxon>
        <taxon>Bacteroidota</taxon>
        <taxon>Flavobacteriia</taxon>
        <taxon>Flavobacteriales</taxon>
        <taxon>Flavobacteriaceae</taxon>
    </lineage>
</organism>
<dbReference type="AlphaFoldDB" id="A0A2S7L1X2"/>
<evidence type="ECO:0000256" key="1">
    <source>
        <dbReference type="ARBA" id="ARBA00022729"/>
    </source>
</evidence>
<sequence length="106" mass="11191">MIIDELRLGTTWASVTPAAAAASVKNNSIEGFATYPNPITNNRFTISSNSNGKKELVIFNVLGKKVLSSSFSGVKSTIDVSAISAGIYILKVTEAGKTASKKLVIR</sequence>
<dbReference type="Pfam" id="PF18962">
    <property type="entry name" value="Por_Secre_tail"/>
    <property type="match status" value="1"/>
</dbReference>
<dbReference type="InterPro" id="IPR026444">
    <property type="entry name" value="Secre_tail"/>
</dbReference>
<dbReference type="EMBL" id="MQUA01000013">
    <property type="protein sequence ID" value="PQB08728.1"/>
    <property type="molecule type" value="Genomic_DNA"/>
</dbReference>
<dbReference type="NCBIfam" id="TIGR04183">
    <property type="entry name" value="Por_Secre_tail"/>
    <property type="match status" value="1"/>
</dbReference>
<proteinExistence type="predicted"/>